<dbReference type="GO" id="GO:0004619">
    <property type="term" value="F:phosphoglycerate mutase activity"/>
    <property type="evidence" value="ECO:0007669"/>
    <property type="project" value="UniProtKB-UniRule"/>
</dbReference>
<evidence type="ECO:0000256" key="4">
    <source>
        <dbReference type="ARBA" id="ARBA00012026"/>
    </source>
</evidence>
<dbReference type="Gene3D" id="3.40.1450.10">
    <property type="entry name" value="BPG-independent phosphoglycerate mutase, domain B"/>
    <property type="match status" value="1"/>
</dbReference>
<evidence type="ECO:0000256" key="2">
    <source>
        <dbReference type="ARBA" id="ARBA00004798"/>
    </source>
</evidence>
<dbReference type="GO" id="GO:0006096">
    <property type="term" value="P:glycolytic process"/>
    <property type="evidence" value="ECO:0007669"/>
    <property type="project" value="UniProtKB-UniRule"/>
</dbReference>
<gene>
    <name evidence="10" type="primary">gpmI</name>
    <name evidence="16" type="ORF">C4F51_17985</name>
</gene>
<protein>
    <recommendedName>
        <fullName evidence="9 10">2,3-bisphosphoglycerate-independent phosphoglycerate mutase</fullName>
        <shortName evidence="10">BPG-independent PGAM</shortName>
        <shortName evidence="10">Phosphoglyceromutase</shortName>
        <shortName evidence="10">iPGM</shortName>
        <ecNumber evidence="4 10">5.4.2.12</ecNumber>
    </recommendedName>
</protein>
<feature type="domain" description="Metalloenzyme" evidence="14">
    <location>
        <begin position="6"/>
        <end position="500"/>
    </location>
</feature>
<evidence type="ECO:0000256" key="13">
    <source>
        <dbReference type="PIRSR" id="PIRSR001492-3"/>
    </source>
</evidence>
<dbReference type="GO" id="GO:0030145">
    <property type="term" value="F:manganese ion binding"/>
    <property type="evidence" value="ECO:0007669"/>
    <property type="project" value="UniProtKB-UniRule"/>
</dbReference>
<dbReference type="PANTHER" id="PTHR31637:SF0">
    <property type="entry name" value="2,3-BISPHOSPHOGLYCERATE-INDEPENDENT PHOSPHOGLYCERATE MUTASE"/>
    <property type="match status" value="1"/>
</dbReference>
<feature type="binding site" evidence="10 13">
    <location>
        <position position="14"/>
    </location>
    <ligand>
        <name>Mn(2+)</name>
        <dbReference type="ChEBI" id="CHEBI:29035"/>
        <label>2</label>
    </ligand>
</feature>
<evidence type="ECO:0000256" key="5">
    <source>
        <dbReference type="ARBA" id="ARBA00022723"/>
    </source>
</evidence>
<feature type="binding site" evidence="10 13">
    <location>
        <position position="445"/>
    </location>
    <ligand>
        <name>Mn(2+)</name>
        <dbReference type="ChEBI" id="CHEBI:29035"/>
        <label>2</label>
    </ligand>
</feature>
<feature type="binding site" evidence="10 12">
    <location>
        <position position="186"/>
    </location>
    <ligand>
        <name>substrate</name>
    </ligand>
</feature>
<evidence type="ECO:0000259" key="15">
    <source>
        <dbReference type="Pfam" id="PF06415"/>
    </source>
</evidence>
<evidence type="ECO:0000256" key="7">
    <source>
        <dbReference type="ARBA" id="ARBA00023211"/>
    </source>
</evidence>
<keyword evidence="7 10" id="KW-0464">Manganese</keyword>
<dbReference type="RefSeq" id="WP_193912142.1">
    <property type="nucleotide sequence ID" value="NZ_PRDL01000001.1"/>
</dbReference>
<dbReference type="InterPro" id="IPR005995">
    <property type="entry name" value="Pgm_bpd_ind"/>
</dbReference>
<dbReference type="Proteomes" id="UP000652567">
    <property type="component" value="Unassembled WGS sequence"/>
</dbReference>
<comment type="function">
    <text evidence="10">Catalyzes the interconversion of 2-phosphoglycerate and 3-phosphoglycerate.</text>
</comment>
<feature type="binding site" evidence="10 13">
    <location>
        <position position="63"/>
    </location>
    <ligand>
        <name>Mn(2+)</name>
        <dbReference type="ChEBI" id="CHEBI:29035"/>
        <label>2</label>
    </ligand>
</feature>
<dbReference type="HAMAP" id="MF_01038">
    <property type="entry name" value="GpmI"/>
    <property type="match status" value="1"/>
</dbReference>
<evidence type="ECO:0000256" key="1">
    <source>
        <dbReference type="ARBA" id="ARBA00000370"/>
    </source>
</evidence>
<dbReference type="SUPFAM" id="SSF53649">
    <property type="entry name" value="Alkaline phosphatase-like"/>
    <property type="match status" value="1"/>
</dbReference>
<comment type="caution">
    <text evidence="16">The sequence shown here is derived from an EMBL/GenBank/DDBJ whole genome shotgun (WGS) entry which is preliminary data.</text>
</comment>
<comment type="pathway">
    <text evidence="2 10">Carbohydrate degradation; glycolysis; pyruvate from D-glyceraldehyde 3-phosphate: step 3/5.</text>
</comment>
<feature type="binding site" evidence="10 12">
    <location>
        <position position="336"/>
    </location>
    <ligand>
        <name>substrate</name>
    </ligand>
</feature>
<feature type="domain" description="BPG-independent PGAM N-terminal" evidence="15">
    <location>
        <begin position="83"/>
        <end position="299"/>
    </location>
</feature>
<dbReference type="Pfam" id="PF01676">
    <property type="entry name" value="Metalloenzyme"/>
    <property type="match status" value="1"/>
</dbReference>
<feature type="binding site" evidence="10 12">
    <location>
        <begin position="154"/>
        <end position="155"/>
    </location>
    <ligand>
        <name>substrate</name>
    </ligand>
</feature>
<feature type="binding site" evidence="10 13">
    <location>
        <position position="463"/>
    </location>
    <ligand>
        <name>Mn(2+)</name>
        <dbReference type="ChEBI" id="CHEBI:29035"/>
        <label>1</label>
    </ligand>
</feature>
<dbReference type="InterPro" id="IPR011258">
    <property type="entry name" value="BPG-indep_PGM_N"/>
</dbReference>
<feature type="binding site" evidence="10 12">
    <location>
        <position position="124"/>
    </location>
    <ligand>
        <name>substrate</name>
    </ligand>
</feature>
<dbReference type="InterPro" id="IPR017850">
    <property type="entry name" value="Alkaline_phosphatase_core_sf"/>
</dbReference>
<dbReference type="PANTHER" id="PTHR31637">
    <property type="entry name" value="2,3-BISPHOSPHOGLYCERATE-INDEPENDENT PHOSPHOGLYCERATE MUTASE"/>
    <property type="match status" value="1"/>
</dbReference>
<evidence type="ECO:0000259" key="14">
    <source>
        <dbReference type="Pfam" id="PF01676"/>
    </source>
</evidence>
<evidence type="ECO:0000256" key="10">
    <source>
        <dbReference type="HAMAP-Rule" id="MF_01038"/>
    </source>
</evidence>
<evidence type="ECO:0000256" key="9">
    <source>
        <dbReference type="ARBA" id="ARBA00071648"/>
    </source>
</evidence>
<evidence type="ECO:0000256" key="3">
    <source>
        <dbReference type="ARBA" id="ARBA00008819"/>
    </source>
</evidence>
<dbReference type="FunFam" id="3.40.1450.10:FF:000001">
    <property type="entry name" value="2,3-bisphosphoglycerate-independent phosphoglycerate mutase"/>
    <property type="match status" value="1"/>
</dbReference>
<keyword evidence="17" id="KW-1185">Reference proteome</keyword>
<comment type="catalytic activity">
    <reaction evidence="1 10">
        <text>(2R)-2-phosphoglycerate = (2R)-3-phosphoglycerate</text>
        <dbReference type="Rhea" id="RHEA:15901"/>
        <dbReference type="ChEBI" id="CHEBI:58272"/>
        <dbReference type="ChEBI" id="CHEBI:58289"/>
        <dbReference type="EC" id="5.4.2.12"/>
    </reaction>
</comment>
<evidence type="ECO:0000313" key="17">
    <source>
        <dbReference type="Proteomes" id="UP000652567"/>
    </source>
</evidence>
<organism evidence="16 17">
    <name type="scientific">Cellvibrio polysaccharolyticus</name>
    <dbReference type="NCBI Taxonomy" id="2082724"/>
    <lineage>
        <taxon>Bacteria</taxon>
        <taxon>Pseudomonadati</taxon>
        <taxon>Pseudomonadota</taxon>
        <taxon>Gammaproteobacteria</taxon>
        <taxon>Cellvibrionales</taxon>
        <taxon>Cellvibrionaceae</taxon>
        <taxon>Cellvibrio</taxon>
    </lineage>
</organism>
<feature type="binding site" evidence="10 12">
    <location>
        <begin position="262"/>
        <end position="265"/>
    </location>
    <ligand>
        <name>substrate</name>
    </ligand>
</feature>
<comment type="subunit">
    <text evidence="10">Monomer.</text>
</comment>
<dbReference type="Pfam" id="PF06415">
    <property type="entry name" value="iPGM_N"/>
    <property type="match status" value="1"/>
</dbReference>
<comment type="similarity">
    <text evidence="3 10">Belongs to the BPG-independent phosphoglycerate mutase family.</text>
</comment>
<dbReference type="EMBL" id="PRDL01000001">
    <property type="protein sequence ID" value="MBE8719071.1"/>
    <property type="molecule type" value="Genomic_DNA"/>
</dbReference>
<proteinExistence type="inferred from homology"/>
<dbReference type="EC" id="5.4.2.12" evidence="4 10"/>
<accession>A0A928V5A5</accession>
<name>A0A928V5A5_9GAMM</name>
<dbReference type="SUPFAM" id="SSF64158">
    <property type="entry name" value="2,3-Bisphosphoglycerate-independent phosphoglycerate mutase, substrate-binding domain"/>
    <property type="match status" value="1"/>
</dbReference>
<evidence type="ECO:0000256" key="12">
    <source>
        <dbReference type="PIRSR" id="PIRSR001492-2"/>
    </source>
</evidence>
<dbReference type="GO" id="GO:0006007">
    <property type="term" value="P:glucose catabolic process"/>
    <property type="evidence" value="ECO:0007669"/>
    <property type="project" value="InterPro"/>
</dbReference>
<feature type="binding site" evidence="10 12">
    <location>
        <position position="192"/>
    </location>
    <ligand>
        <name>substrate</name>
    </ligand>
</feature>
<comment type="cofactor">
    <cofactor evidence="10">
        <name>Mn(2+)</name>
        <dbReference type="ChEBI" id="CHEBI:29035"/>
    </cofactor>
    <text evidence="10">Binds 2 manganese ions per subunit.</text>
</comment>
<dbReference type="CDD" id="cd16010">
    <property type="entry name" value="iPGM"/>
    <property type="match status" value="1"/>
</dbReference>
<evidence type="ECO:0000256" key="8">
    <source>
        <dbReference type="ARBA" id="ARBA00023235"/>
    </source>
</evidence>
<feature type="binding site" evidence="10 13">
    <location>
        <position position="444"/>
    </location>
    <ligand>
        <name>Mn(2+)</name>
        <dbReference type="ChEBI" id="CHEBI:29035"/>
        <label>2</label>
    </ligand>
</feature>
<dbReference type="PIRSF" id="PIRSF001492">
    <property type="entry name" value="IPGAM"/>
    <property type="match status" value="1"/>
</dbReference>
<dbReference type="AlphaFoldDB" id="A0A928V5A5"/>
<sequence length="515" mass="55480">MTAPKKPVVLIVLDGIGHSEKTEHNAVYSANTPVLDRIASNPKSFIATSGLSVGLPDGQMGNSEVGHMSLGAGRVVYQSLTRINKSIADGDFFTNPVYLEAIDGAINTGKAVHIIGLLSDGGVHAHQDHICAMIRLAAQRGAKEIYLHAFLDGRDTPPRSAEGSLQQAEDTFREVGTGRVASIVGRYFALDRDNRWDRVKVAYDVMVTGDAEYDALTAVDGLKAAYARDENDEFVKATVIVGEGEEVATINDGDSVIFMNFRPDRAREITRALLEPEFDGFERELTPKIAHFVQTTEYASDIKAPVAFKPENLANSFGEYIASLGKTQLRIAETEKYAHVTFFFNSGNEVVYPGEDRILVPSPKVATYDLQPEMSAPEVTEKLIAAIESGKYDAIICNYANGDMVGHSGIFSAAVASVEAVDACLGRVLEAVEKAGGEALVTADHGNVEEMFDPESGQVSTQHTTLPVPFIFCSARKGKVADGGSLADVAPTMLHLMGLPQPVEMTGRNLITLEE</sequence>
<dbReference type="Gene3D" id="3.40.720.10">
    <property type="entry name" value="Alkaline Phosphatase, subunit A"/>
    <property type="match status" value="1"/>
</dbReference>
<keyword evidence="5 10" id="KW-0479">Metal-binding</keyword>
<feature type="binding site" evidence="10 13">
    <location>
        <position position="407"/>
    </location>
    <ligand>
        <name>Mn(2+)</name>
        <dbReference type="ChEBI" id="CHEBI:29035"/>
        <label>1</label>
    </ligand>
</feature>
<evidence type="ECO:0000313" key="16">
    <source>
        <dbReference type="EMBL" id="MBE8719071.1"/>
    </source>
</evidence>
<dbReference type="NCBIfam" id="TIGR01307">
    <property type="entry name" value="pgm_bpd_ind"/>
    <property type="match status" value="1"/>
</dbReference>
<keyword evidence="8 10" id="KW-0413">Isomerase</keyword>
<keyword evidence="6 10" id="KW-0324">Glycolysis</keyword>
<dbReference type="InterPro" id="IPR006124">
    <property type="entry name" value="Metalloenzyme"/>
</dbReference>
<reference evidence="16" key="1">
    <citation type="submission" date="2018-07" db="EMBL/GenBank/DDBJ databases">
        <title>Genome assembly of strain Ka43.</title>
        <authorList>
            <person name="Kukolya J."/>
            <person name="Nagy I."/>
            <person name="Horvath B."/>
            <person name="Toth A."/>
        </authorList>
    </citation>
    <scope>NUCLEOTIDE SEQUENCE</scope>
    <source>
        <strain evidence="16">KB43</strain>
    </source>
</reference>
<dbReference type="GO" id="GO:0005829">
    <property type="term" value="C:cytosol"/>
    <property type="evidence" value="ECO:0007669"/>
    <property type="project" value="TreeGrafter"/>
</dbReference>
<evidence type="ECO:0000256" key="11">
    <source>
        <dbReference type="PIRSR" id="PIRSR001492-1"/>
    </source>
</evidence>
<feature type="binding site" evidence="10 13">
    <location>
        <position position="403"/>
    </location>
    <ligand>
        <name>Mn(2+)</name>
        <dbReference type="ChEBI" id="CHEBI:29035"/>
        <label>1</label>
    </ligand>
</feature>
<dbReference type="InterPro" id="IPR036646">
    <property type="entry name" value="PGAM_B_sf"/>
</dbReference>
<feature type="active site" description="Phosphoserine intermediate" evidence="10 11">
    <location>
        <position position="63"/>
    </location>
</feature>
<evidence type="ECO:0000256" key="6">
    <source>
        <dbReference type="ARBA" id="ARBA00023152"/>
    </source>
</evidence>